<evidence type="ECO:0000313" key="5">
    <source>
        <dbReference type="EMBL" id="GKV08587.1"/>
    </source>
</evidence>
<keyword evidence="2" id="KW-0939">Gibberellin signaling pathway</keyword>
<sequence>MASKTLMFLVGTLLLVATKVSSYQKEDDEIMSSFPLAPAPAASVKPPTKAPAPSKVPGPSKVPTAAPPAKPPTQPIKPPTPTPSPVPGHPITKKDCIPLCEQRCKLHSSKRKCVRACSACCDKCKCVPPGTDGNREMCGKCYTETRTRGHIYQCP</sequence>
<feature type="signal peptide" evidence="4">
    <location>
        <begin position="1"/>
        <end position="22"/>
    </location>
</feature>
<accession>A0AAV5JB28</accession>
<keyword evidence="6" id="KW-1185">Reference proteome</keyword>
<dbReference type="AlphaFoldDB" id="A0AAV5JB28"/>
<dbReference type="GO" id="GO:0009740">
    <property type="term" value="P:gibberellic acid mediated signaling pathway"/>
    <property type="evidence" value="ECO:0007669"/>
    <property type="project" value="UniProtKB-KW"/>
</dbReference>
<protein>
    <recommendedName>
        <fullName evidence="7">Gibberellin-regulated protein 14</fullName>
    </recommendedName>
</protein>
<evidence type="ECO:0000256" key="4">
    <source>
        <dbReference type="SAM" id="SignalP"/>
    </source>
</evidence>
<comment type="similarity">
    <text evidence="1">Belongs to the GASA family.</text>
</comment>
<feature type="region of interest" description="Disordered" evidence="3">
    <location>
        <begin position="37"/>
        <end position="91"/>
    </location>
</feature>
<dbReference type="Proteomes" id="UP001054252">
    <property type="component" value="Unassembled WGS sequence"/>
</dbReference>
<evidence type="ECO:0000256" key="2">
    <source>
        <dbReference type="ARBA" id="ARBA00022941"/>
    </source>
</evidence>
<reference evidence="5 6" key="1">
    <citation type="journal article" date="2021" name="Commun. Biol.">
        <title>The genome of Shorea leprosula (Dipterocarpaceae) highlights the ecological relevance of drought in aseasonal tropical rainforests.</title>
        <authorList>
            <person name="Ng K.K.S."/>
            <person name="Kobayashi M.J."/>
            <person name="Fawcett J.A."/>
            <person name="Hatakeyama M."/>
            <person name="Paape T."/>
            <person name="Ng C.H."/>
            <person name="Ang C.C."/>
            <person name="Tnah L.H."/>
            <person name="Lee C.T."/>
            <person name="Nishiyama T."/>
            <person name="Sese J."/>
            <person name="O'Brien M.J."/>
            <person name="Copetti D."/>
            <person name="Mohd Noor M.I."/>
            <person name="Ong R.C."/>
            <person name="Putra M."/>
            <person name="Sireger I.Z."/>
            <person name="Indrioko S."/>
            <person name="Kosugi Y."/>
            <person name="Izuno A."/>
            <person name="Isagi Y."/>
            <person name="Lee S.L."/>
            <person name="Shimizu K.K."/>
        </authorList>
    </citation>
    <scope>NUCLEOTIDE SEQUENCE [LARGE SCALE GENOMIC DNA]</scope>
    <source>
        <strain evidence="5">214</strain>
    </source>
</reference>
<organism evidence="5 6">
    <name type="scientific">Rubroshorea leprosula</name>
    <dbReference type="NCBI Taxonomy" id="152421"/>
    <lineage>
        <taxon>Eukaryota</taxon>
        <taxon>Viridiplantae</taxon>
        <taxon>Streptophyta</taxon>
        <taxon>Embryophyta</taxon>
        <taxon>Tracheophyta</taxon>
        <taxon>Spermatophyta</taxon>
        <taxon>Magnoliopsida</taxon>
        <taxon>eudicotyledons</taxon>
        <taxon>Gunneridae</taxon>
        <taxon>Pentapetalae</taxon>
        <taxon>rosids</taxon>
        <taxon>malvids</taxon>
        <taxon>Malvales</taxon>
        <taxon>Dipterocarpaceae</taxon>
        <taxon>Rubroshorea</taxon>
    </lineage>
</organism>
<comment type="caution">
    <text evidence="5">The sequence shown here is derived from an EMBL/GenBank/DDBJ whole genome shotgun (WGS) entry which is preliminary data.</text>
</comment>
<feature type="compositionally biased region" description="Pro residues" evidence="3">
    <location>
        <begin position="65"/>
        <end position="88"/>
    </location>
</feature>
<evidence type="ECO:0008006" key="7">
    <source>
        <dbReference type="Google" id="ProtNLM"/>
    </source>
</evidence>
<evidence type="ECO:0000313" key="6">
    <source>
        <dbReference type="Proteomes" id="UP001054252"/>
    </source>
</evidence>
<evidence type="ECO:0000256" key="1">
    <source>
        <dbReference type="ARBA" id="ARBA00010582"/>
    </source>
</evidence>
<dbReference type="Pfam" id="PF02704">
    <property type="entry name" value="GASA"/>
    <property type="match status" value="1"/>
</dbReference>
<dbReference type="PANTHER" id="PTHR23201:SF53">
    <property type="entry name" value="GIBBERELLIN-REGULATED PROTEIN 14"/>
    <property type="match status" value="1"/>
</dbReference>
<evidence type="ECO:0000256" key="3">
    <source>
        <dbReference type="SAM" id="MobiDB-lite"/>
    </source>
</evidence>
<dbReference type="EMBL" id="BPVZ01000029">
    <property type="protein sequence ID" value="GKV08587.1"/>
    <property type="molecule type" value="Genomic_DNA"/>
</dbReference>
<gene>
    <name evidence="5" type="ORF">SLEP1_g20199</name>
</gene>
<proteinExistence type="inferred from homology"/>
<dbReference type="PANTHER" id="PTHR23201">
    <property type="entry name" value="EXTENSIN, PROLINE-RICH PROTEIN"/>
    <property type="match status" value="1"/>
</dbReference>
<keyword evidence="4" id="KW-0732">Signal</keyword>
<dbReference type="InterPro" id="IPR003854">
    <property type="entry name" value="GASA"/>
</dbReference>
<name>A0AAV5JB28_9ROSI</name>
<feature type="chain" id="PRO_5043988815" description="Gibberellin-regulated protein 14" evidence="4">
    <location>
        <begin position="23"/>
        <end position="155"/>
    </location>
</feature>